<dbReference type="GO" id="GO:0005524">
    <property type="term" value="F:ATP binding"/>
    <property type="evidence" value="ECO:0007669"/>
    <property type="project" value="UniProtKB-KW"/>
</dbReference>
<dbReference type="InterPro" id="IPR003593">
    <property type="entry name" value="AAA+_ATPase"/>
</dbReference>
<name>A0A7X2TP25_9FIRM</name>
<comment type="caution">
    <text evidence="5">The sequence shown here is derived from an EMBL/GenBank/DDBJ whole genome shotgun (WGS) entry which is preliminary data.</text>
</comment>
<keyword evidence="3 5" id="KW-0067">ATP-binding</keyword>
<dbReference type="FunFam" id="3.40.50.300:FF:000134">
    <property type="entry name" value="Iron-enterobactin ABC transporter ATP-binding protein"/>
    <property type="match status" value="1"/>
</dbReference>
<dbReference type="CDD" id="cd03214">
    <property type="entry name" value="ABC_Iron-Siderophores_B12_Hemin"/>
    <property type="match status" value="1"/>
</dbReference>
<dbReference type="InterPro" id="IPR027417">
    <property type="entry name" value="P-loop_NTPase"/>
</dbReference>
<evidence type="ECO:0000256" key="1">
    <source>
        <dbReference type="ARBA" id="ARBA00022448"/>
    </source>
</evidence>
<dbReference type="InterPro" id="IPR050153">
    <property type="entry name" value="Metal_Ion_Import_ABC"/>
</dbReference>
<dbReference type="AlphaFoldDB" id="A0A7X2TP25"/>
<dbReference type="SMART" id="SM00382">
    <property type="entry name" value="AAA"/>
    <property type="match status" value="1"/>
</dbReference>
<keyword evidence="6" id="KW-1185">Reference proteome</keyword>
<keyword evidence="2" id="KW-0547">Nucleotide-binding</keyword>
<dbReference type="PROSITE" id="PS50893">
    <property type="entry name" value="ABC_TRANSPORTER_2"/>
    <property type="match status" value="1"/>
</dbReference>
<evidence type="ECO:0000256" key="2">
    <source>
        <dbReference type="ARBA" id="ARBA00022741"/>
    </source>
</evidence>
<dbReference type="Proteomes" id="UP000466864">
    <property type="component" value="Unassembled WGS sequence"/>
</dbReference>
<evidence type="ECO:0000313" key="5">
    <source>
        <dbReference type="EMBL" id="MST82914.1"/>
    </source>
</evidence>
<reference evidence="5 6" key="1">
    <citation type="submission" date="2019-08" db="EMBL/GenBank/DDBJ databases">
        <title>In-depth cultivation of the pig gut microbiome towards novel bacterial diversity and tailored functional studies.</title>
        <authorList>
            <person name="Wylensek D."/>
            <person name="Hitch T.C.A."/>
            <person name="Clavel T."/>
        </authorList>
    </citation>
    <scope>NUCLEOTIDE SEQUENCE [LARGE SCALE GENOMIC DNA]</scope>
    <source>
        <strain evidence="5 6">Oil+RF-744-WCA-WT-13</strain>
    </source>
</reference>
<accession>A0A7X2TP25</accession>
<feature type="domain" description="ABC transporter" evidence="4">
    <location>
        <begin position="3"/>
        <end position="240"/>
    </location>
</feature>
<dbReference type="InterPro" id="IPR003439">
    <property type="entry name" value="ABC_transporter-like_ATP-bd"/>
</dbReference>
<evidence type="ECO:0000259" key="4">
    <source>
        <dbReference type="PROSITE" id="PS50893"/>
    </source>
</evidence>
<sequence length="266" mass="29935">MILEVENLSYRYRKASSPILRDVSFQLDSGEIMTILGCNGAGKSTLLNCLGNVFEPISGRIFLGGEDLRTMDLRKAARMISYVPQNHTAVYSYTVRDFIVMGRAPHLGILQSPGEKDYEIADQVMKELGISRLADKAYTEISGGERQQALIGRAIVQQPKIILFDEPTNHLDYGNQLRMIRLVRELAEKGYAVLMTTHMPDHAMLLGGKTAILDREGRLRVGKAEEVINEKTMDEIYRIKVKIVYVPEIERKVCVFDENAAVGKEK</sequence>
<dbReference type="EMBL" id="VUMV01000010">
    <property type="protein sequence ID" value="MST82914.1"/>
    <property type="molecule type" value="Genomic_DNA"/>
</dbReference>
<dbReference type="Gene3D" id="3.40.50.300">
    <property type="entry name" value="P-loop containing nucleotide triphosphate hydrolases"/>
    <property type="match status" value="1"/>
</dbReference>
<dbReference type="Pfam" id="PF00005">
    <property type="entry name" value="ABC_tran"/>
    <property type="match status" value="1"/>
</dbReference>
<organism evidence="5 6">
    <name type="scientific">Bilifractor porci</name>
    <dbReference type="NCBI Taxonomy" id="2606636"/>
    <lineage>
        <taxon>Bacteria</taxon>
        <taxon>Bacillati</taxon>
        <taxon>Bacillota</taxon>
        <taxon>Clostridia</taxon>
        <taxon>Lachnospirales</taxon>
        <taxon>Lachnospiraceae</taxon>
        <taxon>Bilifractor</taxon>
    </lineage>
</organism>
<evidence type="ECO:0000313" key="6">
    <source>
        <dbReference type="Proteomes" id="UP000466864"/>
    </source>
</evidence>
<dbReference type="RefSeq" id="WP_154458815.1">
    <property type="nucleotide sequence ID" value="NZ_VUMV01000010.1"/>
</dbReference>
<evidence type="ECO:0000256" key="3">
    <source>
        <dbReference type="ARBA" id="ARBA00022840"/>
    </source>
</evidence>
<keyword evidence="1" id="KW-0813">Transport</keyword>
<dbReference type="PANTHER" id="PTHR42734">
    <property type="entry name" value="METAL TRANSPORT SYSTEM ATP-BINDING PROTEIN TM_0124-RELATED"/>
    <property type="match status" value="1"/>
</dbReference>
<dbReference type="PANTHER" id="PTHR42734:SF19">
    <property type="entry name" value="IRON COMPOUNDS ABC TRANSPORTER, ATP-BINDING PROTEIN"/>
    <property type="match status" value="1"/>
</dbReference>
<dbReference type="SUPFAM" id="SSF52540">
    <property type="entry name" value="P-loop containing nucleoside triphosphate hydrolases"/>
    <property type="match status" value="1"/>
</dbReference>
<proteinExistence type="predicted"/>
<gene>
    <name evidence="5" type="ORF">FYJ60_11440</name>
</gene>
<dbReference type="GO" id="GO:0016887">
    <property type="term" value="F:ATP hydrolysis activity"/>
    <property type="evidence" value="ECO:0007669"/>
    <property type="project" value="InterPro"/>
</dbReference>
<protein>
    <submittedName>
        <fullName evidence="5">ABC transporter ATP-binding protein</fullName>
    </submittedName>
</protein>